<dbReference type="EMBL" id="AJVK01017491">
    <property type="status" value="NOT_ANNOTATED_CDS"/>
    <property type="molecule type" value="Genomic_DNA"/>
</dbReference>
<organism evidence="1 2">
    <name type="scientific">Phlebotomus papatasi</name>
    <name type="common">Sandfly</name>
    <dbReference type="NCBI Taxonomy" id="29031"/>
    <lineage>
        <taxon>Eukaryota</taxon>
        <taxon>Metazoa</taxon>
        <taxon>Ecdysozoa</taxon>
        <taxon>Arthropoda</taxon>
        <taxon>Hexapoda</taxon>
        <taxon>Insecta</taxon>
        <taxon>Pterygota</taxon>
        <taxon>Neoptera</taxon>
        <taxon>Endopterygota</taxon>
        <taxon>Diptera</taxon>
        <taxon>Nematocera</taxon>
        <taxon>Psychodoidea</taxon>
        <taxon>Psychodidae</taxon>
        <taxon>Phlebotomus</taxon>
        <taxon>Phlebotomus</taxon>
    </lineage>
</organism>
<dbReference type="GO" id="GO:0008080">
    <property type="term" value="F:N-acetyltransferase activity"/>
    <property type="evidence" value="ECO:0007669"/>
    <property type="project" value="TreeGrafter"/>
</dbReference>
<dbReference type="EnsemblMetazoa" id="PPAI009995-RA">
    <property type="protein sequence ID" value="PPAI009995-PA"/>
    <property type="gene ID" value="PPAI009995"/>
</dbReference>
<dbReference type="Gene3D" id="3.40.630.30">
    <property type="match status" value="2"/>
</dbReference>
<dbReference type="VEuPathDB" id="VectorBase:PPAI009995"/>
<keyword evidence="2" id="KW-1185">Reference proteome</keyword>
<evidence type="ECO:0000313" key="1">
    <source>
        <dbReference type="EnsemblMetazoa" id="PPAI009995-PA"/>
    </source>
</evidence>
<dbReference type="PANTHER" id="PTHR20905">
    <property type="entry name" value="N-ACETYLTRANSFERASE-RELATED"/>
    <property type="match status" value="1"/>
</dbReference>
<dbReference type="VEuPathDB" id="VectorBase:PPAPM1_011805"/>
<proteinExistence type="predicted"/>
<evidence type="ECO:0008006" key="3">
    <source>
        <dbReference type="Google" id="ProtNLM"/>
    </source>
</evidence>
<reference evidence="1" key="1">
    <citation type="submission" date="2022-08" db="UniProtKB">
        <authorList>
            <consortium name="EnsemblMetazoa"/>
        </authorList>
    </citation>
    <scope>IDENTIFICATION</scope>
    <source>
        <strain evidence="1">Israel</strain>
    </source>
</reference>
<accession>A0A1B0DNF0</accession>
<evidence type="ECO:0000313" key="2">
    <source>
        <dbReference type="Proteomes" id="UP000092462"/>
    </source>
</evidence>
<protein>
    <recommendedName>
        <fullName evidence="3">N-acetyltransferase domain-containing protein</fullName>
    </recommendedName>
</protein>
<name>A0A1B0DNF0_PHLPP</name>
<dbReference type="Proteomes" id="UP000092462">
    <property type="component" value="Unassembled WGS sequence"/>
</dbReference>
<sequence>MVSNKWKRPQSVPFPSIWRRFKAKDVETGELVNYRVQDLPEDRYEEAVQLLVEHFLKDEPMCKAGGAAADPQSVAGFSNAWRLILQDRISLVCFKENSDEIVGVNVLKLCCRGTEDGIPEDAGKACTDMLRAMDYATRSGDLYNKYNVDTFFAGFALLIVPKYRALRLAEQILRARISLGRTIGVPLTSTVFTNKFSQAAAARAGFEETFVISYEDLKVSGPKIAFPGVETEFWKRPDNVPFPSIWHRFTVKDPKTGNVLEFRVQDLPEDRYEEAMDMMLEHFLRDEPMCRSRNCSQDPRAIADFRKLWPKVLKERLTLVCFREGCDEIYGMNFLKLTQKDVEDEPSDYGEALDDILTAMGFIADSGNLYDHYQVDKFINGYGLLVPPKFRGLRLGAEILKARIPLGRAVGLKLTSTIFSNRSSQRAATLAGFEDSFEISWEELRKKGPRMDFPVDGTPTVKLQSMRLD</sequence>
<dbReference type="PANTHER" id="PTHR20905:SF32">
    <property type="entry name" value="ARYLALKYLAMINE N-ACETYLTRANSFERASE-LIKE 7, ISOFORM A"/>
    <property type="match status" value="1"/>
</dbReference>
<dbReference type="AlphaFoldDB" id="A0A1B0DNF0"/>